<evidence type="ECO:0000256" key="1">
    <source>
        <dbReference type="ARBA" id="ARBA00004611"/>
    </source>
</evidence>
<accession>A0A8S4R852</accession>
<evidence type="ECO:0000256" key="4">
    <source>
        <dbReference type="ARBA" id="ARBA00023069"/>
    </source>
</evidence>
<dbReference type="GO" id="GO:0005879">
    <property type="term" value="C:axonemal microtubule"/>
    <property type="evidence" value="ECO:0007669"/>
    <property type="project" value="TreeGrafter"/>
</dbReference>
<comment type="caution">
    <text evidence="10">The sequence shown here is derived from an EMBL/GenBank/DDBJ whole genome shotgun (WGS) entry which is preliminary data.</text>
</comment>
<organism evidence="10 11">
    <name type="scientific">Pararge aegeria aegeria</name>
    <dbReference type="NCBI Taxonomy" id="348720"/>
    <lineage>
        <taxon>Eukaryota</taxon>
        <taxon>Metazoa</taxon>
        <taxon>Ecdysozoa</taxon>
        <taxon>Arthropoda</taxon>
        <taxon>Hexapoda</taxon>
        <taxon>Insecta</taxon>
        <taxon>Pterygota</taxon>
        <taxon>Neoptera</taxon>
        <taxon>Endopterygota</taxon>
        <taxon>Lepidoptera</taxon>
        <taxon>Glossata</taxon>
        <taxon>Ditrysia</taxon>
        <taxon>Papilionoidea</taxon>
        <taxon>Nymphalidae</taxon>
        <taxon>Satyrinae</taxon>
        <taxon>Satyrini</taxon>
        <taxon>Parargina</taxon>
        <taxon>Pararge</taxon>
    </lineage>
</organism>
<evidence type="ECO:0000256" key="5">
    <source>
        <dbReference type="ARBA" id="ARBA00023212"/>
    </source>
</evidence>
<protein>
    <submittedName>
        <fullName evidence="10">Jg19164 protein</fullName>
    </submittedName>
</protein>
<keyword evidence="11" id="KW-1185">Reference proteome</keyword>
<name>A0A8S4R852_9NEOP</name>
<sequence length="265" mass="31239">MDKIEPFIYYYIYEPVIAQWAGARLYFRGAEFEPQHAPLTFLIYVRISLSSTVKENFVRKPTYLRVLHNVLKGNWVEDRIECPKGGTYYFPPKERIDYQKLESRQLDFRLNKLNGLQGYVHAVVRHDSHATCGNFATTTDVVYNHLPKPLCGPIQRYYKRSAHQFYPQPDLMKCFGNVTEWGLKKYLEHEWKCTDVSDYSSTLYEDTYVPPMPHQYLQRCERKARNSLVLVLLLMPHGCRIIIVFFLISFMSHSWAYTTALIKEA</sequence>
<keyword evidence="9" id="KW-0812">Transmembrane</keyword>
<proteinExistence type="predicted"/>
<keyword evidence="9" id="KW-0472">Membrane</keyword>
<dbReference type="InterPro" id="IPR054709">
    <property type="entry name" value="CFAP107"/>
</dbReference>
<evidence type="ECO:0000313" key="10">
    <source>
        <dbReference type="EMBL" id="CAH2232361.1"/>
    </source>
</evidence>
<dbReference type="InterPro" id="IPR037662">
    <property type="entry name" value="CFAP68/107"/>
</dbReference>
<dbReference type="GO" id="GO:0030317">
    <property type="term" value="P:flagellated sperm motility"/>
    <property type="evidence" value="ECO:0007669"/>
    <property type="project" value="InterPro"/>
</dbReference>
<comment type="subunit">
    <text evidence="8">Microtubule inner protein component of sperm flagellar doublet microtubules.</text>
</comment>
<keyword evidence="6" id="KW-0966">Cell projection</keyword>
<evidence type="ECO:0000313" key="11">
    <source>
        <dbReference type="Proteomes" id="UP000838756"/>
    </source>
</evidence>
<keyword evidence="3" id="KW-0282">Flagellum</keyword>
<evidence type="ECO:0000256" key="6">
    <source>
        <dbReference type="ARBA" id="ARBA00023273"/>
    </source>
</evidence>
<evidence type="ECO:0000256" key="8">
    <source>
        <dbReference type="ARBA" id="ARBA00046435"/>
    </source>
</evidence>
<keyword evidence="5" id="KW-0206">Cytoskeleton</keyword>
<evidence type="ECO:0000256" key="3">
    <source>
        <dbReference type="ARBA" id="ARBA00022846"/>
    </source>
</evidence>
<feature type="transmembrane region" description="Helical" evidence="9">
    <location>
        <begin position="228"/>
        <end position="251"/>
    </location>
</feature>
<comment type="subcellular location">
    <subcellularLocation>
        <location evidence="1">Cytoplasm</location>
        <location evidence="1">Cytoskeleton</location>
        <location evidence="1">Flagellum axoneme</location>
    </subcellularLocation>
</comment>
<keyword evidence="2" id="KW-0963">Cytoplasm</keyword>
<dbReference type="OrthoDB" id="8185227at2759"/>
<dbReference type="PANTHER" id="PTHR31180:SF2">
    <property type="entry name" value="CILIA- AND FLAGELLA-ASSOCIATED PROTEIN 107"/>
    <property type="match status" value="1"/>
</dbReference>
<evidence type="ECO:0000256" key="2">
    <source>
        <dbReference type="ARBA" id="ARBA00022490"/>
    </source>
</evidence>
<keyword evidence="9" id="KW-1133">Transmembrane helix</keyword>
<evidence type="ECO:0000256" key="9">
    <source>
        <dbReference type="SAM" id="Phobius"/>
    </source>
</evidence>
<evidence type="ECO:0000256" key="7">
    <source>
        <dbReference type="ARBA" id="ARBA00035003"/>
    </source>
</evidence>
<reference evidence="10" key="1">
    <citation type="submission" date="2022-03" db="EMBL/GenBank/DDBJ databases">
        <authorList>
            <person name="Lindestad O."/>
        </authorList>
    </citation>
    <scope>NUCLEOTIDE SEQUENCE</scope>
</reference>
<dbReference type="EMBL" id="CAKXAJ010024893">
    <property type="protein sequence ID" value="CAH2232361.1"/>
    <property type="molecule type" value="Genomic_DNA"/>
</dbReference>
<keyword evidence="4" id="KW-0969">Cilium</keyword>
<dbReference type="AlphaFoldDB" id="A0A8S4R852"/>
<dbReference type="Pfam" id="PF22595">
    <property type="entry name" value="CFAP107"/>
    <property type="match status" value="1"/>
</dbReference>
<dbReference type="Proteomes" id="UP000838756">
    <property type="component" value="Unassembled WGS sequence"/>
</dbReference>
<gene>
    <name evidence="10" type="primary">jg19164</name>
    <name evidence="10" type="ORF">PAEG_LOCUS10629</name>
</gene>
<comment type="function">
    <text evidence="7">Microtubule inner protein (MIP) part of the dynein-decorated doublet microtubules (DMTs) in cilia axoneme, which is required for motile cilia beating.</text>
</comment>
<dbReference type="PANTHER" id="PTHR31180">
    <property type="entry name" value="CILIA- AND FLAGELLA-ASSOCIATED PROTEIN 107-RELATED"/>
    <property type="match status" value="1"/>
</dbReference>